<proteinExistence type="predicted"/>
<sequence length="66" mass="7845">MNLNKTNQTNQTNQKVLIMDEENNFVEEISIDEGWVKFFENLTANIKKFRALIDSHVEYLLISRKK</sequence>
<protein>
    <submittedName>
        <fullName evidence="1">Uncharacterized protein</fullName>
    </submittedName>
</protein>
<gene>
    <name evidence="1" type="ORF">LCGC14_0576480</name>
</gene>
<reference evidence="1" key="1">
    <citation type="journal article" date="2015" name="Nature">
        <title>Complex archaea that bridge the gap between prokaryotes and eukaryotes.</title>
        <authorList>
            <person name="Spang A."/>
            <person name="Saw J.H."/>
            <person name="Jorgensen S.L."/>
            <person name="Zaremba-Niedzwiedzka K."/>
            <person name="Martijn J."/>
            <person name="Lind A.E."/>
            <person name="van Eijk R."/>
            <person name="Schleper C."/>
            <person name="Guy L."/>
            <person name="Ettema T.J."/>
        </authorList>
    </citation>
    <scope>NUCLEOTIDE SEQUENCE</scope>
</reference>
<comment type="caution">
    <text evidence="1">The sequence shown here is derived from an EMBL/GenBank/DDBJ whole genome shotgun (WGS) entry which is preliminary data.</text>
</comment>
<evidence type="ECO:0000313" key="1">
    <source>
        <dbReference type="EMBL" id="KKN56009.1"/>
    </source>
</evidence>
<name>A0A0F9RMN1_9ZZZZ</name>
<accession>A0A0F9RMN1</accession>
<dbReference type="AlphaFoldDB" id="A0A0F9RMN1"/>
<organism evidence="1">
    <name type="scientific">marine sediment metagenome</name>
    <dbReference type="NCBI Taxonomy" id="412755"/>
    <lineage>
        <taxon>unclassified sequences</taxon>
        <taxon>metagenomes</taxon>
        <taxon>ecological metagenomes</taxon>
    </lineage>
</organism>
<dbReference type="EMBL" id="LAZR01000862">
    <property type="protein sequence ID" value="KKN56009.1"/>
    <property type="molecule type" value="Genomic_DNA"/>
</dbReference>